<feature type="domain" description="Phage tail collar" evidence="1">
    <location>
        <begin position="6"/>
        <end position="61"/>
    </location>
</feature>
<gene>
    <name evidence="2" type="ORF">MNBD_GAMMA16-1513</name>
</gene>
<dbReference type="AlphaFoldDB" id="A0A3B0ZCF0"/>
<dbReference type="InterPro" id="IPR037053">
    <property type="entry name" value="Phage_tail_collar_dom_sf"/>
</dbReference>
<sequence>MDGYIGEVKIFAGNFSPKNWAFCDGQLLSISQHQALFSIMGTIYGGDGRTTFGLPDLRGRNPIGPGSGPGLNNYQQGAKPGAETVTLTETQIPAHTHTATVTVNADSDAGNSTSPNGTVWANHTEDINAYGNTQNTTMAANAVAVSNANAGGGKAHENRPPQLAIYYIICLEGIYPSRG</sequence>
<evidence type="ECO:0000259" key="1">
    <source>
        <dbReference type="Pfam" id="PF07484"/>
    </source>
</evidence>
<protein>
    <submittedName>
        <fullName evidence="2">Microcystin dependent protein</fullName>
    </submittedName>
</protein>
<dbReference type="InterPro" id="IPR011083">
    <property type="entry name" value="Phage_tail_collar_dom"/>
</dbReference>
<accession>A0A3B0ZCF0</accession>
<dbReference type="EMBL" id="UOFO01000061">
    <property type="protein sequence ID" value="VAW85147.1"/>
    <property type="molecule type" value="Genomic_DNA"/>
</dbReference>
<name>A0A3B0ZCF0_9ZZZZ</name>
<dbReference type="Pfam" id="PF07484">
    <property type="entry name" value="Collar"/>
    <property type="match status" value="1"/>
</dbReference>
<organism evidence="2">
    <name type="scientific">hydrothermal vent metagenome</name>
    <dbReference type="NCBI Taxonomy" id="652676"/>
    <lineage>
        <taxon>unclassified sequences</taxon>
        <taxon>metagenomes</taxon>
        <taxon>ecological metagenomes</taxon>
    </lineage>
</organism>
<dbReference type="SUPFAM" id="SSF88874">
    <property type="entry name" value="Receptor-binding domain of short tail fibre protein gp12"/>
    <property type="match status" value="1"/>
</dbReference>
<evidence type="ECO:0000313" key="2">
    <source>
        <dbReference type="EMBL" id="VAW85147.1"/>
    </source>
</evidence>
<reference evidence="2" key="1">
    <citation type="submission" date="2018-06" db="EMBL/GenBank/DDBJ databases">
        <authorList>
            <person name="Zhirakovskaya E."/>
        </authorList>
    </citation>
    <scope>NUCLEOTIDE SEQUENCE</scope>
</reference>
<proteinExistence type="predicted"/>
<dbReference type="Gene3D" id="3.90.1340.10">
    <property type="entry name" value="Phage tail collar domain"/>
    <property type="match status" value="1"/>
</dbReference>